<dbReference type="GO" id="GO:0030677">
    <property type="term" value="C:ribonuclease P complex"/>
    <property type="evidence" value="ECO:0007669"/>
    <property type="project" value="InterPro"/>
</dbReference>
<evidence type="ECO:0000313" key="9">
    <source>
        <dbReference type="EMBL" id="ELU40377.1"/>
    </source>
</evidence>
<protein>
    <submittedName>
        <fullName evidence="9">Uncharacterized protein</fullName>
    </submittedName>
</protein>
<reference evidence="9 10" key="1">
    <citation type="journal article" date="2013" name="Nat. Commun.">
        <title>The evolution and pathogenic mechanisms of the rice sheath blight pathogen.</title>
        <authorList>
            <person name="Zheng A."/>
            <person name="Lin R."/>
            <person name="Xu L."/>
            <person name="Qin P."/>
            <person name="Tang C."/>
            <person name="Ai P."/>
            <person name="Zhang D."/>
            <person name="Liu Y."/>
            <person name="Sun Z."/>
            <person name="Feng H."/>
            <person name="Wang Y."/>
            <person name="Chen Y."/>
            <person name="Liang X."/>
            <person name="Fu R."/>
            <person name="Li Q."/>
            <person name="Zhang J."/>
            <person name="Yu X."/>
            <person name="Xie Z."/>
            <person name="Ding L."/>
            <person name="Guan P."/>
            <person name="Tang J."/>
            <person name="Liang Y."/>
            <person name="Wang S."/>
            <person name="Deng Q."/>
            <person name="Li S."/>
            <person name="Zhu J."/>
            <person name="Wang L."/>
            <person name="Liu H."/>
            <person name="Li P."/>
        </authorList>
    </citation>
    <scope>NUCLEOTIDE SEQUENCE [LARGE SCALE GENOMIC DNA]</scope>
    <source>
        <strain evidence="10">AG-1 IA</strain>
    </source>
</reference>
<comment type="subcellular location">
    <subcellularLocation>
        <location evidence="1">Nucleus</location>
    </subcellularLocation>
</comment>
<keyword evidence="6" id="KW-0255">Endonuclease</keyword>
<dbReference type="InterPro" id="IPR023538">
    <property type="entry name" value="RNP1"/>
</dbReference>
<dbReference type="GO" id="GO:0000172">
    <property type="term" value="C:ribonuclease MRP complex"/>
    <property type="evidence" value="ECO:0007669"/>
    <property type="project" value="InterPro"/>
</dbReference>
<accession>L8WUC1</accession>
<dbReference type="STRING" id="983506.L8WUC1"/>
<evidence type="ECO:0000256" key="3">
    <source>
        <dbReference type="ARBA" id="ARBA00022490"/>
    </source>
</evidence>
<dbReference type="HOGENOM" id="CLU_078577_1_0_1"/>
<proteinExistence type="inferred from homology"/>
<dbReference type="EMBL" id="AFRT01001439">
    <property type="protein sequence ID" value="ELU40377.1"/>
    <property type="molecule type" value="Genomic_DNA"/>
</dbReference>
<dbReference type="InterPro" id="IPR016848">
    <property type="entry name" value="RNase_P/MRP_Rpp29-subunit"/>
</dbReference>
<keyword evidence="4" id="KW-0819">tRNA processing</keyword>
<dbReference type="InterPro" id="IPR036980">
    <property type="entry name" value="RNase_P/MRP_Rpp29_sf"/>
</dbReference>
<evidence type="ECO:0000256" key="4">
    <source>
        <dbReference type="ARBA" id="ARBA00022694"/>
    </source>
</evidence>
<keyword evidence="5" id="KW-0540">Nuclease</keyword>
<dbReference type="GO" id="GO:0001682">
    <property type="term" value="P:tRNA 5'-leader removal"/>
    <property type="evidence" value="ECO:0007669"/>
    <property type="project" value="InterPro"/>
</dbReference>
<dbReference type="SUPFAM" id="SSF101744">
    <property type="entry name" value="Rof/RNase P subunit-like"/>
    <property type="match status" value="1"/>
</dbReference>
<dbReference type="GO" id="GO:0006364">
    <property type="term" value="P:rRNA processing"/>
    <property type="evidence" value="ECO:0007669"/>
    <property type="project" value="TreeGrafter"/>
</dbReference>
<keyword evidence="3" id="KW-0963">Cytoplasm</keyword>
<evidence type="ECO:0000256" key="1">
    <source>
        <dbReference type="ARBA" id="ARBA00004123"/>
    </source>
</evidence>
<dbReference type="GO" id="GO:0016787">
    <property type="term" value="F:hydrolase activity"/>
    <property type="evidence" value="ECO:0007669"/>
    <property type="project" value="UniProtKB-KW"/>
</dbReference>
<dbReference type="OrthoDB" id="124041at2759"/>
<dbReference type="GO" id="GO:0005634">
    <property type="term" value="C:nucleus"/>
    <property type="evidence" value="ECO:0007669"/>
    <property type="project" value="UniProtKB-SubCell"/>
</dbReference>
<evidence type="ECO:0000256" key="5">
    <source>
        <dbReference type="ARBA" id="ARBA00022722"/>
    </source>
</evidence>
<evidence type="ECO:0000256" key="6">
    <source>
        <dbReference type="ARBA" id="ARBA00022759"/>
    </source>
</evidence>
<dbReference type="Gene3D" id="2.30.30.210">
    <property type="entry name" value="Ribonuclease P/MRP, subunit p29"/>
    <property type="match status" value="1"/>
</dbReference>
<dbReference type="GO" id="GO:0004519">
    <property type="term" value="F:endonuclease activity"/>
    <property type="evidence" value="ECO:0007669"/>
    <property type="project" value="UniProtKB-KW"/>
</dbReference>
<keyword evidence="7" id="KW-0378">Hydrolase</keyword>
<evidence type="ECO:0000313" key="10">
    <source>
        <dbReference type="Proteomes" id="UP000011668"/>
    </source>
</evidence>
<dbReference type="InterPro" id="IPR002730">
    <property type="entry name" value="Rpp29/RNP1"/>
</dbReference>
<dbReference type="HAMAP" id="MF_00754">
    <property type="entry name" value="RNase_P_1"/>
    <property type="match status" value="1"/>
</dbReference>
<dbReference type="SMART" id="SM00538">
    <property type="entry name" value="POP4"/>
    <property type="match status" value="1"/>
</dbReference>
<name>L8WUC1_THACA</name>
<dbReference type="AlphaFoldDB" id="L8WUC1"/>
<dbReference type="Proteomes" id="UP000011668">
    <property type="component" value="Unassembled WGS sequence"/>
</dbReference>
<evidence type="ECO:0000256" key="7">
    <source>
        <dbReference type="ARBA" id="ARBA00022801"/>
    </source>
</evidence>
<evidence type="ECO:0000256" key="8">
    <source>
        <dbReference type="SAM" id="MobiDB-lite"/>
    </source>
</evidence>
<sequence length="330" mass="37441">MIYPTGFLVRDFGYMSKAMEYSPCTHKRPPLCFAPPHLVVAIMARTKDKFMVRQATNQARKMTHPWHAFLLLALTLEMFSETVDVYRPNHPLGTATSGTAADVVIDTLEDTIGRSEAENIFAARAKGRPMILDNPQKESKSRLEQKSRAALRQEDKRRRRHNLWYGKERLTPKAVIKACRYSTFVDIHKLWCGYMSELLNLPTLASINGPLEAYLSSHAISMQTKLVKADFHGCKMTVKASKCPTLIGSSGVVIEETANVFRIITTDDRVKGKPPLLPKQNSIFTFTVPLNVSQNGANQQLQFELYGNQFRYRAEDRASRKFKSKETIQL</sequence>
<evidence type="ECO:0000256" key="2">
    <source>
        <dbReference type="ARBA" id="ARBA00006181"/>
    </source>
</evidence>
<comment type="similarity">
    <text evidence="2">Belongs to the eukaryotic/archaeal RNase P protein component 1 family.</text>
</comment>
<keyword evidence="10" id="KW-1185">Reference proteome</keyword>
<dbReference type="PANTHER" id="PTHR13348">
    <property type="entry name" value="RIBONUCLEASE P SUBUNIT P29"/>
    <property type="match status" value="1"/>
</dbReference>
<gene>
    <name evidence="9" type="ORF">AG1IA_05593</name>
</gene>
<comment type="caution">
    <text evidence="9">The sequence shown here is derived from an EMBL/GenBank/DDBJ whole genome shotgun (WGS) entry which is preliminary data.</text>
</comment>
<dbReference type="PANTHER" id="PTHR13348:SF0">
    <property type="entry name" value="RIBONUCLEASE P PROTEIN SUBUNIT P29"/>
    <property type="match status" value="1"/>
</dbReference>
<feature type="compositionally biased region" description="Basic and acidic residues" evidence="8">
    <location>
        <begin position="135"/>
        <end position="154"/>
    </location>
</feature>
<dbReference type="InterPro" id="IPR023534">
    <property type="entry name" value="Rof/RNase_P-like"/>
</dbReference>
<dbReference type="GO" id="GO:0033204">
    <property type="term" value="F:ribonuclease P RNA binding"/>
    <property type="evidence" value="ECO:0007669"/>
    <property type="project" value="InterPro"/>
</dbReference>
<dbReference type="Pfam" id="PF01868">
    <property type="entry name" value="RNase_P-MRP_p29"/>
    <property type="match status" value="1"/>
</dbReference>
<feature type="region of interest" description="Disordered" evidence="8">
    <location>
        <begin position="131"/>
        <end position="154"/>
    </location>
</feature>
<organism evidence="9 10">
    <name type="scientific">Thanatephorus cucumeris (strain AG1-IA)</name>
    <name type="common">Rice sheath blight fungus</name>
    <name type="synonym">Rhizoctonia solani</name>
    <dbReference type="NCBI Taxonomy" id="983506"/>
    <lineage>
        <taxon>Eukaryota</taxon>
        <taxon>Fungi</taxon>
        <taxon>Dikarya</taxon>
        <taxon>Basidiomycota</taxon>
        <taxon>Agaricomycotina</taxon>
        <taxon>Agaricomycetes</taxon>
        <taxon>Cantharellales</taxon>
        <taxon>Ceratobasidiaceae</taxon>
        <taxon>Rhizoctonia</taxon>
        <taxon>Rhizoctonia solani AG-1</taxon>
    </lineage>
</organism>